<evidence type="ECO:0000256" key="1">
    <source>
        <dbReference type="ARBA" id="ARBA00023015"/>
    </source>
</evidence>
<sequence>MEPVRVAVQATDSITKTGLTSFLETRSEVVVTEVDEVTEQDVLMIQADRMTPQIVAGLRQGSLALIPKVLLVGELRENDVLSAVECRVVAVLPQPRTSGDRLVEAIVTAGSGRGLLPPDLLGHLLDSVRRLQHDVLSPRGLSSAGLTSREVDVLRLMADGWDTGEIAEKLCYSERTVKNVIYELTSRLNLRNRPHAVAYAMQAGII</sequence>
<evidence type="ECO:0000259" key="4">
    <source>
        <dbReference type="PROSITE" id="PS50043"/>
    </source>
</evidence>
<dbReference type="AlphaFoldDB" id="A0A193BUU6"/>
<dbReference type="KEGG" id="aori:SD37_10055"/>
<keyword evidence="2" id="KW-0238">DNA-binding</keyword>
<evidence type="ECO:0000256" key="3">
    <source>
        <dbReference type="ARBA" id="ARBA00023163"/>
    </source>
</evidence>
<evidence type="ECO:0000256" key="2">
    <source>
        <dbReference type="ARBA" id="ARBA00023125"/>
    </source>
</evidence>
<keyword evidence="3" id="KW-0804">Transcription</keyword>
<dbReference type="STRING" id="31958.SD37_10055"/>
<organism evidence="5 6">
    <name type="scientific">Amycolatopsis orientalis</name>
    <name type="common">Nocardia orientalis</name>
    <dbReference type="NCBI Taxonomy" id="31958"/>
    <lineage>
        <taxon>Bacteria</taxon>
        <taxon>Bacillati</taxon>
        <taxon>Actinomycetota</taxon>
        <taxon>Actinomycetes</taxon>
        <taxon>Pseudonocardiales</taxon>
        <taxon>Pseudonocardiaceae</taxon>
        <taxon>Amycolatopsis</taxon>
    </lineage>
</organism>
<dbReference type="CDD" id="cd06170">
    <property type="entry name" value="LuxR_C_like"/>
    <property type="match status" value="1"/>
</dbReference>
<dbReference type="Gene3D" id="3.40.50.2300">
    <property type="match status" value="1"/>
</dbReference>
<keyword evidence="1" id="KW-0805">Transcription regulation</keyword>
<feature type="domain" description="HTH luxR-type" evidence="4">
    <location>
        <begin position="139"/>
        <end position="204"/>
    </location>
</feature>
<dbReference type="GO" id="GO:0003677">
    <property type="term" value="F:DNA binding"/>
    <property type="evidence" value="ECO:0007669"/>
    <property type="project" value="UniProtKB-KW"/>
</dbReference>
<evidence type="ECO:0000313" key="5">
    <source>
        <dbReference type="EMBL" id="ANN15950.1"/>
    </source>
</evidence>
<dbReference type="GO" id="GO:0006355">
    <property type="term" value="P:regulation of DNA-templated transcription"/>
    <property type="evidence" value="ECO:0007669"/>
    <property type="project" value="InterPro"/>
</dbReference>
<dbReference type="PRINTS" id="PR00038">
    <property type="entry name" value="HTHLUXR"/>
</dbReference>
<evidence type="ECO:0000313" key="6">
    <source>
        <dbReference type="Proteomes" id="UP000093695"/>
    </source>
</evidence>
<dbReference type="SMART" id="SM00421">
    <property type="entry name" value="HTH_LUXR"/>
    <property type="match status" value="1"/>
</dbReference>
<dbReference type="Pfam" id="PF00196">
    <property type="entry name" value="GerE"/>
    <property type="match status" value="1"/>
</dbReference>
<name>A0A193BUU6_AMYOR</name>
<dbReference type="SUPFAM" id="SSF46894">
    <property type="entry name" value="C-terminal effector domain of the bipartite response regulators"/>
    <property type="match status" value="1"/>
</dbReference>
<reference evidence="5 6" key="1">
    <citation type="journal article" date="2015" name="Genome Announc.">
        <title>Draft Genome Sequence of Norvancomycin-Producing Strain Amycolatopsis orientalis CPCC200066.</title>
        <authorList>
            <person name="Lei X."/>
            <person name="Yuan F."/>
            <person name="Shi Y."/>
            <person name="Li X."/>
            <person name="Wang L."/>
            <person name="Hong B."/>
        </authorList>
    </citation>
    <scope>NUCLEOTIDE SEQUENCE [LARGE SCALE GENOMIC DNA]</scope>
    <source>
        <strain evidence="5 6">B-37</strain>
    </source>
</reference>
<dbReference type="PANTHER" id="PTHR44688:SF16">
    <property type="entry name" value="DNA-BINDING TRANSCRIPTIONAL ACTIVATOR DEVR_DOSR"/>
    <property type="match status" value="1"/>
</dbReference>
<dbReference type="RefSeq" id="WP_044851437.1">
    <property type="nucleotide sequence ID" value="NZ_CP016174.1"/>
</dbReference>
<dbReference type="Proteomes" id="UP000093695">
    <property type="component" value="Chromosome"/>
</dbReference>
<dbReference type="EMBL" id="CP016174">
    <property type="protein sequence ID" value="ANN15950.1"/>
    <property type="molecule type" value="Genomic_DNA"/>
</dbReference>
<dbReference type="PANTHER" id="PTHR44688">
    <property type="entry name" value="DNA-BINDING TRANSCRIPTIONAL ACTIVATOR DEVR_DOSR"/>
    <property type="match status" value="1"/>
</dbReference>
<proteinExistence type="predicted"/>
<keyword evidence="6" id="KW-1185">Reference proteome</keyword>
<protein>
    <submittedName>
        <fullName evidence="5">Helix-turn-helix transcriptional regulator</fullName>
    </submittedName>
</protein>
<dbReference type="PROSITE" id="PS50043">
    <property type="entry name" value="HTH_LUXR_2"/>
    <property type="match status" value="1"/>
</dbReference>
<accession>A0A193BUU6</accession>
<gene>
    <name evidence="5" type="ORF">SD37_10055</name>
</gene>
<dbReference type="InterPro" id="IPR016032">
    <property type="entry name" value="Sig_transdc_resp-reg_C-effctor"/>
</dbReference>
<dbReference type="InterPro" id="IPR000792">
    <property type="entry name" value="Tscrpt_reg_LuxR_C"/>
</dbReference>